<protein>
    <recommendedName>
        <fullName evidence="8">B3 DNA binding domain</fullName>
    </recommendedName>
</protein>
<evidence type="ECO:0000256" key="4">
    <source>
        <dbReference type="ARBA" id="ARBA00023163"/>
    </source>
</evidence>
<dbReference type="Gene3D" id="2.40.330.10">
    <property type="entry name" value="DNA-binding pseudobarrel domain"/>
    <property type="match status" value="1"/>
</dbReference>
<organism evidence="6 7">
    <name type="scientific">Macleaya cordata</name>
    <name type="common">Five-seeded plume-poppy</name>
    <name type="synonym">Bocconia cordata</name>
    <dbReference type="NCBI Taxonomy" id="56857"/>
    <lineage>
        <taxon>Eukaryota</taxon>
        <taxon>Viridiplantae</taxon>
        <taxon>Streptophyta</taxon>
        <taxon>Embryophyta</taxon>
        <taxon>Tracheophyta</taxon>
        <taxon>Spermatophyta</taxon>
        <taxon>Magnoliopsida</taxon>
        <taxon>Ranunculales</taxon>
        <taxon>Papaveraceae</taxon>
        <taxon>Papaveroideae</taxon>
        <taxon>Macleaya</taxon>
    </lineage>
</organism>
<evidence type="ECO:0008006" key="8">
    <source>
        <dbReference type="Google" id="ProtNLM"/>
    </source>
</evidence>
<comment type="caution">
    <text evidence="6">The sequence shown here is derived from an EMBL/GenBank/DDBJ whole genome shotgun (WGS) entry which is preliminary data.</text>
</comment>
<dbReference type="InParanoid" id="A0A200Q8B7"/>
<dbReference type="InterPro" id="IPR003340">
    <property type="entry name" value="B3_DNA-bd"/>
</dbReference>
<dbReference type="Proteomes" id="UP000195402">
    <property type="component" value="Unassembled WGS sequence"/>
</dbReference>
<name>A0A200Q8B7_MACCD</name>
<dbReference type="FunCoup" id="A0A200Q8B7">
    <property type="interactions" value="67"/>
</dbReference>
<dbReference type="EMBL" id="MVGT01002737">
    <property type="protein sequence ID" value="OVA06719.1"/>
    <property type="molecule type" value="Genomic_DNA"/>
</dbReference>
<keyword evidence="7" id="KW-1185">Reference proteome</keyword>
<dbReference type="OMA" id="NQANEPE"/>
<evidence type="ECO:0000256" key="3">
    <source>
        <dbReference type="ARBA" id="ARBA00023125"/>
    </source>
</evidence>
<dbReference type="AlphaFoldDB" id="A0A200Q8B7"/>
<evidence type="ECO:0000313" key="6">
    <source>
        <dbReference type="EMBL" id="OVA06719.1"/>
    </source>
</evidence>
<dbReference type="InterPro" id="IPR015300">
    <property type="entry name" value="DNA-bd_pseudobarrel_sf"/>
</dbReference>
<proteinExistence type="predicted"/>
<evidence type="ECO:0000256" key="5">
    <source>
        <dbReference type="ARBA" id="ARBA00023242"/>
    </source>
</evidence>
<dbReference type="GO" id="GO:0003677">
    <property type="term" value="F:DNA binding"/>
    <property type="evidence" value="ECO:0007669"/>
    <property type="project" value="UniProtKB-KW"/>
</dbReference>
<dbReference type="PANTHER" id="PTHR34269">
    <property type="entry name" value="TRANSCRIPTION FACTOR B3-DOMAIN FAMILY-RELATED"/>
    <property type="match status" value="1"/>
</dbReference>
<keyword evidence="2" id="KW-0805">Transcription regulation</keyword>
<keyword evidence="4" id="KW-0804">Transcription</keyword>
<dbReference type="GO" id="GO:0005634">
    <property type="term" value="C:nucleus"/>
    <property type="evidence" value="ECO:0007669"/>
    <property type="project" value="UniProtKB-SubCell"/>
</dbReference>
<reference evidence="6 7" key="1">
    <citation type="journal article" date="2017" name="Mol. Plant">
        <title>The Genome of Medicinal Plant Macleaya cordata Provides New Insights into Benzylisoquinoline Alkaloids Metabolism.</title>
        <authorList>
            <person name="Liu X."/>
            <person name="Liu Y."/>
            <person name="Huang P."/>
            <person name="Ma Y."/>
            <person name="Qing Z."/>
            <person name="Tang Q."/>
            <person name="Cao H."/>
            <person name="Cheng P."/>
            <person name="Zheng Y."/>
            <person name="Yuan Z."/>
            <person name="Zhou Y."/>
            <person name="Liu J."/>
            <person name="Tang Z."/>
            <person name="Zhuo Y."/>
            <person name="Zhang Y."/>
            <person name="Yu L."/>
            <person name="Huang J."/>
            <person name="Yang P."/>
            <person name="Peng Q."/>
            <person name="Zhang J."/>
            <person name="Jiang W."/>
            <person name="Zhang Z."/>
            <person name="Lin K."/>
            <person name="Ro D.K."/>
            <person name="Chen X."/>
            <person name="Xiong X."/>
            <person name="Shang Y."/>
            <person name="Huang S."/>
            <person name="Zeng J."/>
        </authorList>
    </citation>
    <scope>NUCLEOTIDE SEQUENCE [LARGE SCALE GENOMIC DNA]</scope>
    <source>
        <strain evidence="7">cv. BLH2017</strain>
        <tissue evidence="6">Root</tissue>
    </source>
</reference>
<evidence type="ECO:0000313" key="7">
    <source>
        <dbReference type="Proteomes" id="UP000195402"/>
    </source>
</evidence>
<comment type="subcellular location">
    <subcellularLocation>
        <location evidence="1">Nucleus</location>
    </subcellularLocation>
</comment>
<dbReference type="CDD" id="cd10017">
    <property type="entry name" value="B3_DNA"/>
    <property type="match status" value="1"/>
</dbReference>
<evidence type="ECO:0000256" key="1">
    <source>
        <dbReference type="ARBA" id="ARBA00004123"/>
    </source>
</evidence>
<gene>
    <name evidence="6" type="ORF">BVC80_7837g7</name>
</gene>
<dbReference type="OrthoDB" id="1915967at2759"/>
<dbReference type="InterPro" id="IPR051442">
    <property type="entry name" value="B3_domain"/>
</dbReference>
<dbReference type="SUPFAM" id="SSF101936">
    <property type="entry name" value="DNA-binding pseudobarrel domain"/>
    <property type="match status" value="1"/>
</dbReference>
<keyword evidence="3" id="KW-0238">DNA-binding</keyword>
<accession>A0A200Q8B7</accession>
<dbReference type="PANTHER" id="PTHR34269:SF11">
    <property type="entry name" value="B3 DOMAIN PROTEIN"/>
    <property type="match status" value="1"/>
</dbReference>
<keyword evidence="5" id="KW-0539">Nucleus</keyword>
<evidence type="ECO:0000256" key="2">
    <source>
        <dbReference type="ARBA" id="ARBA00023015"/>
    </source>
</evidence>
<sequence length="151" mass="17363">MAADEGNWKIRRVLHPHDLTRDRILLPMWMVREFVLIHLDQEIVRAIDSGAGYEVTVMDVDDNTQHQLSLVKKNGSYVLRGGAWRQNFVDRKQLKEDDVLGLNWDARLSVFTLTLLTKENQANEPEEVVLISSDSDDNQIDTELRLNPPGQ</sequence>